<keyword evidence="7" id="KW-0862">Zinc</keyword>
<organism evidence="14 15">
    <name type="scientific">Symplocastrum torsivum CPER-KK1</name>
    <dbReference type="NCBI Taxonomy" id="450513"/>
    <lineage>
        <taxon>Bacteria</taxon>
        <taxon>Bacillati</taxon>
        <taxon>Cyanobacteriota</taxon>
        <taxon>Cyanophyceae</taxon>
        <taxon>Oscillatoriophycideae</taxon>
        <taxon>Oscillatoriales</taxon>
        <taxon>Microcoleaceae</taxon>
        <taxon>Symplocastrum</taxon>
    </lineage>
</organism>
<reference evidence="14" key="1">
    <citation type="submission" date="2021-05" db="EMBL/GenBank/DDBJ databases">
        <authorList>
            <person name="Pietrasiak N."/>
            <person name="Ward R."/>
            <person name="Stajich J.E."/>
            <person name="Kurbessoian T."/>
        </authorList>
    </citation>
    <scope>NUCLEOTIDE SEQUENCE</scope>
    <source>
        <strain evidence="14">CPER-KK1</strain>
    </source>
</reference>
<evidence type="ECO:0000313" key="15">
    <source>
        <dbReference type="Proteomes" id="UP000753908"/>
    </source>
</evidence>
<evidence type="ECO:0000259" key="13">
    <source>
        <dbReference type="Pfam" id="PF13476"/>
    </source>
</evidence>
<keyword evidence="10" id="KW-0234">DNA repair</keyword>
<feature type="coiled-coil region" evidence="11">
    <location>
        <begin position="463"/>
        <end position="494"/>
    </location>
</feature>
<evidence type="ECO:0000256" key="4">
    <source>
        <dbReference type="ARBA" id="ARBA00022741"/>
    </source>
</evidence>
<evidence type="ECO:0000256" key="7">
    <source>
        <dbReference type="ARBA" id="ARBA00022833"/>
    </source>
</evidence>
<evidence type="ECO:0000256" key="6">
    <source>
        <dbReference type="ARBA" id="ARBA00022801"/>
    </source>
</evidence>
<comment type="caution">
    <text evidence="14">The sequence shown here is derived from an EMBL/GenBank/DDBJ whole genome shotgun (WGS) entry which is preliminary data.</text>
</comment>
<protein>
    <recommendedName>
        <fullName evidence="11">Nuclease SbcCD subunit C</fullName>
    </recommendedName>
</protein>
<keyword evidence="3" id="KW-0479">Metal-binding</keyword>
<keyword evidence="5" id="KW-0227">DNA damage</keyword>
<dbReference type="Gene3D" id="3.40.50.300">
    <property type="entry name" value="P-loop containing nucleotide triphosphate hydrolases"/>
    <property type="match status" value="2"/>
</dbReference>
<feature type="domain" description="Zinc-hook" evidence="12">
    <location>
        <begin position="478"/>
        <end position="527"/>
    </location>
</feature>
<keyword evidence="11" id="KW-0255">Endonuclease</keyword>
<reference evidence="14" key="2">
    <citation type="journal article" date="2022" name="Microbiol. Resour. Announc.">
        <title>Metagenome Sequencing to Explore Phylogenomics of Terrestrial Cyanobacteria.</title>
        <authorList>
            <person name="Ward R.D."/>
            <person name="Stajich J.E."/>
            <person name="Johansen J.R."/>
            <person name="Huntemann M."/>
            <person name="Clum A."/>
            <person name="Foster B."/>
            <person name="Foster B."/>
            <person name="Roux S."/>
            <person name="Palaniappan K."/>
            <person name="Varghese N."/>
            <person name="Mukherjee S."/>
            <person name="Reddy T.B.K."/>
            <person name="Daum C."/>
            <person name="Copeland A."/>
            <person name="Chen I.A."/>
            <person name="Ivanova N.N."/>
            <person name="Kyrpides N.C."/>
            <person name="Shapiro N."/>
            <person name="Eloe-Fadrosh E.A."/>
            <person name="Pietrasiak N."/>
        </authorList>
    </citation>
    <scope>NUCLEOTIDE SEQUENCE</scope>
    <source>
        <strain evidence="14">CPER-KK1</strain>
    </source>
</reference>
<dbReference type="GO" id="GO:0046872">
    <property type="term" value="F:metal ion binding"/>
    <property type="evidence" value="ECO:0007669"/>
    <property type="project" value="UniProtKB-KW"/>
</dbReference>
<comment type="function">
    <text evidence="11">SbcCD cleaves DNA hairpin structures. These structures can inhibit DNA replication and are intermediates in certain DNA recombination reactions. The complex acts as a 3'-&gt;5' double strand exonuclease that can open hairpins. It also has a 5' single-strand endonuclease activity.</text>
</comment>
<feature type="coiled-coil region" evidence="11">
    <location>
        <begin position="736"/>
        <end position="835"/>
    </location>
</feature>
<dbReference type="Proteomes" id="UP000753908">
    <property type="component" value="Unassembled WGS sequence"/>
</dbReference>
<dbReference type="GO" id="GO:0004519">
    <property type="term" value="F:endonuclease activity"/>
    <property type="evidence" value="ECO:0007669"/>
    <property type="project" value="UniProtKB-KW"/>
</dbReference>
<dbReference type="Gene3D" id="1.10.287.510">
    <property type="entry name" value="Helix hairpin bin"/>
    <property type="match status" value="1"/>
</dbReference>
<dbReference type="InterPro" id="IPR027417">
    <property type="entry name" value="P-loop_NTPase"/>
</dbReference>
<dbReference type="GO" id="GO:0006310">
    <property type="term" value="P:DNA recombination"/>
    <property type="evidence" value="ECO:0007669"/>
    <property type="project" value="UniProtKB-KW"/>
</dbReference>
<keyword evidence="11" id="KW-0233">DNA recombination</keyword>
<evidence type="ECO:0000256" key="5">
    <source>
        <dbReference type="ARBA" id="ARBA00022763"/>
    </source>
</evidence>
<keyword evidence="9 11" id="KW-0175">Coiled coil</keyword>
<dbReference type="GO" id="GO:0005524">
    <property type="term" value="F:ATP binding"/>
    <property type="evidence" value="ECO:0007669"/>
    <property type="project" value="UniProtKB-KW"/>
</dbReference>
<feature type="coiled-coil region" evidence="11">
    <location>
        <begin position="535"/>
        <end position="667"/>
    </location>
</feature>
<dbReference type="PANTHER" id="PTHR32114:SF2">
    <property type="entry name" value="ABC TRANSPORTER ABCH.3"/>
    <property type="match status" value="1"/>
</dbReference>
<proteinExistence type="inferred from homology"/>
<dbReference type="NCBIfam" id="TIGR00618">
    <property type="entry name" value="sbcc"/>
    <property type="match status" value="1"/>
</dbReference>
<dbReference type="SUPFAM" id="SSF75712">
    <property type="entry name" value="Rad50 coiled-coil Zn hook"/>
    <property type="match status" value="1"/>
</dbReference>
<dbReference type="InterPro" id="IPR013134">
    <property type="entry name" value="Zn_hook_RAD50"/>
</dbReference>
<evidence type="ECO:0000259" key="12">
    <source>
        <dbReference type="Pfam" id="PF04423"/>
    </source>
</evidence>
<evidence type="ECO:0000256" key="9">
    <source>
        <dbReference type="ARBA" id="ARBA00023054"/>
    </source>
</evidence>
<dbReference type="GO" id="GO:0006302">
    <property type="term" value="P:double-strand break repair"/>
    <property type="evidence" value="ECO:0007669"/>
    <property type="project" value="InterPro"/>
</dbReference>
<feature type="coiled-coil region" evidence="11">
    <location>
        <begin position="170"/>
        <end position="207"/>
    </location>
</feature>
<dbReference type="AlphaFoldDB" id="A0A951PMA3"/>
<dbReference type="Pfam" id="PF04423">
    <property type="entry name" value="Rad50_zn_hook"/>
    <property type="match status" value="1"/>
</dbReference>
<gene>
    <name evidence="11 14" type="primary">sbcC</name>
    <name evidence="14" type="ORF">KME25_14395</name>
</gene>
<name>A0A951PMA3_9CYAN</name>
<evidence type="ECO:0000256" key="11">
    <source>
        <dbReference type="RuleBase" id="RU363070"/>
    </source>
</evidence>
<dbReference type="EMBL" id="JAHHIF010000016">
    <property type="protein sequence ID" value="MBW4545619.1"/>
    <property type="molecule type" value="Genomic_DNA"/>
</dbReference>
<evidence type="ECO:0000256" key="2">
    <source>
        <dbReference type="ARBA" id="ARBA00011322"/>
    </source>
</evidence>
<evidence type="ECO:0000256" key="10">
    <source>
        <dbReference type="ARBA" id="ARBA00023204"/>
    </source>
</evidence>
<feature type="domain" description="Rad50/SbcC-type AAA" evidence="13">
    <location>
        <begin position="5"/>
        <end position="201"/>
    </location>
</feature>
<keyword evidence="6 11" id="KW-0378">Hydrolase</keyword>
<dbReference type="InterPro" id="IPR004592">
    <property type="entry name" value="SbcC_gammaproteobac_type"/>
</dbReference>
<comment type="subunit">
    <text evidence="2 11">Heterodimer of SbcC and SbcD.</text>
</comment>
<feature type="coiled-coil region" evidence="11">
    <location>
        <begin position="304"/>
        <end position="425"/>
    </location>
</feature>
<keyword evidence="8" id="KW-0067">ATP-binding</keyword>
<dbReference type="PANTHER" id="PTHR32114">
    <property type="entry name" value="ABC TRANSPORTER ABCH.3"/>
    <property type="match status" value="1"/>
</dbReference>
<evidence type="ECO:0000256" key="3">
    <source>
        <dbReference type="ARBA" id="ARBA00022723"/>
    </source>
</evidence>
<dbReference type="GO" id="GO:0004527">
    <property type="term" value="F:exonuclease activity"/>
    <property type="evidence" value="ECO:0007669"/>
    <property type="project" value="UniProtKB-KW"/>
</dbReference>
<comment type="similarity">
    <text evidence="1 11">Belongs to the SMC family. SbcC subfamily.</text>
</comment>
<sequence length="1006" mass="116267">MIPLQLTLKNFLSYREATLDFRGLHTACICGPNGAGKSSLLEALTWVIWGESRAASEDDIINAGEKDVRVDFIFKNNHQTLRVIRTRHRGQSSSLEFQVETPTGFRSLTEKGVRATQQSILHHLKLDYDTFINSAYLRQGRADEFMLRRPSERKQILADLLKLNQYEVLAEQAKDLSRQFKGQAEQLEQSLETIQQQLQEREAIAQQQATLSAMLQQLQQSQDLDHQQLQQLQAVQHQRSTWQQQATFVKQQYQNLGSDCDRLTQDIAATQAQQRQLSTLLNQEDSIKTGYSQYINLQQQDEILSSKFQTYQEAQQQKQQLQQQLSQQVNEINLKIRQTQAQLDALRPQEQDIQETLSRSGEVAQALEQLNSARRRLNQLDSLQLQVSPLLQRRHSIQIELDRAQARLSARLDELRSSEKQLNAQISTTPQLRQTVLQVGVEIGQLEKKRVYQQRVQEKGLERRGFQERLQENQRRYEKQLAELTQKIEMLQAQNAVCPLCDRPLDEAHSHHVIQKTTAEQQEVQEQFWVVREQLAVCDRELQVLRQEYSQLSQEMAPYEKLLEQRGQLEARLEATDEVYDRLYELSEEKEELEKALSVGTYAAELQEELRQLDAQLQQLNYSEQTHALTRGEVDRWRWAEIKQAKLEEASKRLAKIDAQKPQLKAQLDALHVSLQELQTTSELQKRVEALDQQMAQIGYNLTEHNTLRTSLRQAQSWQLRHQELVSAQQQYPQLCERLESLKHTLEQRRSDQEAVNAQLETVVKQLEQCPDASNEIQALEQQIQQRRRQLDEQLSQQGRLQQRFTQLESLQTQYEEQQKQFQDLQRQYRVHQELASAFGKNGIQALMIENILPQLEAETNNILSRLTGNQLHVQIVTQKAGRRATKKTTKLIDTLDILIADASGTRPYETYSGGEAFRINFSIRLALARLLAQRAGTSLQMLIVDEGFGTQDSDGCDRLIAAINAIASDFSCILTVTHMPQFKEAFQTRIEVRKNQQGSHLSLSV</sequence>
<evidence type="ECO:0000256" key="1">
    <source>
        <dbReference type="ARBA" id="ARBA00006930"/>
    </source>
</evidence>
<dbReference type="GO" id="GO:0006260">
    <property type="term" value="P:DNA replication"/>
    <property type="evidence" value="ECO:0007669"/>
    <property type="project" value="UniProtKB-KW"/>
</dbReference>
<keyword evidence="11" id="KW-0540">Nuclease</keyword>
<keyword evidence="11" id="KW-0235">DNA replication</keyword>
<dbReference type="GO" id="GO:0016887">
    <property type="term" value="F:ATP hydrolysis activity"/>
    <property type="evidence" value="ECO:0007669"/>
    <property type="project" value="InterPro"/>
</dbReference>
<dbReference type="SUPFAM" id="SSF52540">
    <property type="entry name" value="P-loop containing nucleoside triphosphate hydrolases"/>
    <property type="match status" value="2"/>
</dbReference>
<dbReference type="Pfam" id="PF13476">
    <property type="entry name" value="AAA_23"/>
    <property type="match status" value="1"/>
</dbReference>
<accession>A0A951PMA3</accession>
<keyword evidence="4" id="KW-0547">Nucleotide-binding</keyword>
<evidence type="ECO:0000313" key="14">
    <source>
        <dbReference type="EMBL" id="MBW4545619.1"/>
    </source>
</evidence>
<dbReference type="InterPro" id="IPR038729">
    <property type="entry name" value="Rad50/SbcC_AAA"/>
</dbReference>
<keyword evidence="11 14" id="KW-0269">Exonuclease</keyword>
<evidence type="ECO:0000256" key="8">
    <source>
        <dbReference type="ARBA" id="ARBA00022840"/>
    </source>
</evidence>